<dbReference type="HAMAP" id="MF_00821">
    <property type="entry name" value="SecB"/>
    <property type="match status" value="1"/>
</dbReference>
<keyword evidence="4 6" id="KW-0811">Translocation</keyword>
<keyword evidence="5 6" id="KW-0143">Chaperone</keyword>
<protein>
    <recommendedName>
        <fullName evidence="6">Protein-export protein SecB</fullName>
    </recommendedName>
</protein>
<dbReference type="InterPro" id="IPR035958">
    <property type="entry name" value="SecB-like_sf"/>
</dbReference>
<keyword evidence="6" id="KW-0963">Cytoplasm</keyword>
<dbReference type="GO" id="GO:0051262">
    <property type="term" value="P:protein tetramerization"/>
    <property type="evidence" value="ECO:0007669"/>
    <property type="project" value="InterPro"/>
</dbReference>
<dbReference type="RefSeq" id="WP_066847730.1">
    <property type="nucleotide sequence ID" value="NZ_CP019602.1"/>
</dbReference>
<evidence type="ECO:0000256" key="6">
    <source>
        <dbReference type="HAMAP-Rule" id="MF_00821"/>
    </source>
</evidence>
<dbReference type="Proteomes" id="UP000195807">
    <property type="component" value="Chromosome"/>
</dbReference>
<dbReference type="PRINTS" id="PR01594">
    <property type="entry name" value="SECBCHAPRONE"/>
</dbReference>
<evidence type="ECO:0000313" key="10">
    <source>
        <dbReference type="Proteomes" id="UP000195807"/>
    </source>
</evidence>
<dbReference type="EMBL" id="CP019602">
    <property type="protein sequence ID" value="ARU17118.1"/>
    <property type="molecule type" value="Genomic_DNA"/>
</dbReference>
<proteinExistence type="inferred from homology"/>
<reference evidence="9 11" key="2">
    <citation type="submission" date="2020-08" db="EMBL/GenBank/DDBJ databases">
        <authorList>
            <person name="Liu G."/>
            <person name="Sun C."/>
        </authorList>
    </citation>
    <scope>NUCLEOTIDE SEQUENCE [LARGE SCALE GENOMIC DNA]</scope>
    <source>
        <strain evidence="9 11">OT19</strain>
    </source>
</reference>
<dbReference type="OrthoDB" id="9795145at2"/>
<evidence type="ECO:0000313" key="9">
    <source>
        <dbReference type="EMBL" id="QNE05465.1"/>
    </source>
</evidence>
<evidence type="ECO:0000313" key="11">
    <source>
        <dbReference type="Proteomes" id="UP000515297"/>
    </source>
</evidence>
<comment type="similarity">
    <text evidence="1 6">Belongs to the SecB family.</text>
</comment>
<dbReference type="InterPro" id="IPR003708">
    <property type="entry name" value="SecB"/>
</dbReference>
<keyword evidence="2 6" id="KW-0813">Transport</keyword>
<comment type="subunit">
    <text evidence="6">Homotetramer, a dimer of dimers. One homotetramer interacts with 1 SecA dimer.</text>
</comment>
<dbReference type="GO" id="GO:0006457">
    <property type="term" value="P:protein folding"/>
    <property type="evidence" value="ECO:0007669"/>
    <property type="project" value="UniProtKB-UniRule"/>
</dbReference>
<evidence type="ECO:0000256" key="1">
    <source>
        <dbReference type="ARBA" id="ARBA00009990"/>
    </source>
</evidence>
<name>A0A1Z1FE68_9SPHN</name>
<gene>
    <name evidence="6 9" type="primary">secB</name>
    <name evidence="8" type="ORF">A9D14_14285</name>
    <name evidence="9" type="ORF">H4O24_01815</name>
</gene>
<comment type="function">
    <text evidence="6">One of the proteins required for the normal export of preproteins out of the cell cytoplasm. It is a molecular chaperone that binds to a subset of precursor proteins, maintaining them in a translocation-competent state. It also specifically binds to its receptor SecA.</text>
</comment>
<comment type="subcellular location">
    <subcellularLocation>
        <location evidence="6">Cytoplasm</location>
    </subcellularLocation>
</comment>
<evidence type="ECO:0000256" key="4">
    <source>
        <dbReference type="ARBA" id="ARBA00023010"/>
    </source>
</evidence>
<dbReference type="KEGG" id="cman:A9D14_14285"/>
<dbReference type="Proteomes" id="UP000515297">
    <property type="component" value="Chromosome"/>
</dbReference>
<dbReference type="GO" id="GO:0015031">
    <property type="term" value="P:protein transport"/>
    <property type="evidence" value="ECO:0007669"/>
    <property type="project" value="UniProtKB-UniRule"/>
</dbReference>
<feature type="region of interest" description="Disordered" evidence="7">
    <location>
        <begin position="1"/>
        <end position="22"/>
    </location>
</feature>
<evidence type="ECO:0000256" key="5">
    <source>
        <dbReference type="ARBA" id="ARBA00023186"/>
    </source>
</evidence>
<organism evidence="8 10">
    <name type="scientific">Croceicoccus marinus</name>
    <dbReference type="NCBI Taxonomy" id="450378"/>
    <lineage>
        <taxon>Bacteria</taxon>
        <taxon>Pseudomonadati</taxon>
        <taxon>Pseudomonadota</taxon>
        <taxon>Alphaproteobacteria</taxon>
        <taxon>Sphingomonadales</taxon>
        <taxon>Erythrobacteraceae</taxon>
        <taxon>Croceicoccus</taxon>
    </lineage>
</organism>
<dbReference type="Gene3D" id="3.10.420.10">
    <property type="entry name" value="SecB-like"/>
    <property type="match status" value="1"/>
</dbReference>
<dbReference type="NCBIfam" id="NF004392">
    <property type="entry name" value="PRK05751.1-3"/>
    <property type="match status" value="1"/>
</dbReference>
<evidence type="ECO:0000256" key="7">
    <source>
        <dbReference type="SAM" id="MobiDB-lite"/>
    </source>
</evidence>
<dbReference type="STRING" id="450378.GCA_001661675_02867"/>
<accession>A0A1Z1FE68</accession>
<dbReference type="NCBIfam" id="TIGR00809">
    <property type="entry name" value="secB"/>
    <property type="match status" value="1"/>
</dbReference>
<dbReference type="GO" id="GO:0005737">
    <property type="term" value="C:cytoplasm"/>
    <property type="evidence" value="ECO:0007669"/>
    <property type="project" value="UniProtKB-SubCell"/>
</dbReference>
<dbReference type="PANTHER" id="PTHR36918:SF1">
    <property type="entry name" value="PROTEIN-EXPORT PROTEIN SECB"/>
    <property type="match status" value="1"/>
</dbReference>
<dbReference type="PANTHER" id="PTHR36918">
    <property type="match status" value="1"/>
</dbReference>
<sequence length="172" mass="18732">MADEGNILTDLGNGATDGNGSDTQPTIGLISQYVKDLSVENPNAPKSYQWGDQPQLDVQFNIQSNQIDGEVHEVALKVTCTAKAPQGTAYIVEATYCGLIGIRNVPEAQSHAFLFAEAPRILFPFLRRVVADAVRDAGYAPLLLDPIDFAGLYQQQMEQRRRENTQPPAGDA</sequence>
<dbReference type="GO" id="GO:0051082">
    <property type="term" value="F:unfolded protein binding"/>
    <property type="evidence" value="ECO:0007669"/>
    <property type="project" value="InterPro"/>
</dbReference>
<dbReference type="SUPFAM" id="SSF54611">
    <property type="entry name" value="SecB-like"/>
    <property type="match status" value="1"/>
</dbReference>
<evidence type="ECO:0000256" key="2">
    <source>
        <dbReference type="ARBA" id="ARBA00022448"/>
    </source>
</evidence>
<dbReference type="AlphaFoldDB" id="A0A1Z1FE68"/>
<evidence type="ECO:0000313" key="8">
    <source>
        <dbReference type="EMBL" id="ARU17118.1"/>
    </source>
</evidence>
<keyword evidence="3 6" id="KW-0653">Protein transport</keyword>
<keyword evidence="10" id="KW-1185">Reference proteome</keyword>
<dbReference type="Pfam" id="PF02556">
    <property type="entry name" value="SecB"/>
    <property type="match status" value="1"/>
</dbReference>
<dbReference type="EMBL" id="CP060052">
    <property type="protein sequence ID" value="QNE05465.1"/>
    <property type="molecule type" value="Genomic_DNA"/>
</dbReference>
<reference evidence="8 10" key="1">
    <citation type="submission" date="2017-01" db="EMBL/GenBank/DDBJ databases">
        <title>Complete genome sequence of esterase-producing bacterium Croceicoccus marinus E4A9.</title>
        <authorList>
            <person name="Wu Y.-H."/>
            <person name="Cheng H."/>
            <person name="Xu L."/>
            <person name="Huo Y.-Y."/>
            <person name="Wang C.-S."/>
            <person name="Xu X.-W."/>
        </authorList>
    </citation>
    <scope>NUCLEOTIDE SEQUENCE [LARGE SCALE GENOMIC DNA]</scope>
    <source>
        <strain evidence="8 10">E4A9</strain>
    </source>
</reference>
<evidence type="ECO:0000256" key="3">
    <source>
        <dbReference type="ARBA" id="ARBA00022927"/>
    </source>
</evidence>